<feature type="domain" description="EamA" evidence="7">
    <location>
        <begin position="40"/>
        <end position="156"/>
    </location>
</feature>
<evidence type="ECO:0000256" key="3">
    <source>
        <dbReference type="ARBA" id="ARBA00022692"/>
    </source>
</evidence>
<evidence type="ECO:0000313" key="8">
    <source>
        <dbReference type="EMBL" id="PSB43845.1"/>
    </source>
</evidence>
<comment type="subcellular location">
    <subcellularLocation>
        <location evidence="1">Membrane</location>
        <topology evidence="1">Multi-pass membrane protein</topology>
    </subcellularLocation>
</comment>
<dbReference type="PANTHER" id="PTHR32322:SF2">
    <property type="entry name" value="EAMA DOMAIN-CONTAINING PROTEIN"/>
    <property type="match status" value="1"/>
</dbReference>
<keyword evidence="9" id="KW-1185">Reference proteome</keyword>
<evidence type="ECO:0000256" key="6">
    <source>
        <dbReference type="SAM" id="Phobius"/>
    </source>
</evidence>
<feature type="transmembrane region" description="Helical" evidence="6">
    <location>
        <begin position="205"/>
        <end position="227"/>
    </location>
</feature>
<sequence length="343" mass="37262">MKQFTNRIPGQVYLWLAVPIFGASSALTRKITEIGAMNFVGGHNPISLCNVLFVGNLCALLVLVAIHRSQWNPTILNRISRREWVSLVVVAILAGALAPGLIFQALAWTPVTNVVLLGRLEPPLTLALSIWLLRERVDKWEFLGAIIAFMGVVLTIVLQPARANMMPIMGLSMGWGELLTVLGALALAIATIVGKQRLARVPLGIYNTMRTGLGTIVFFCVALSLYGRYHFTDVLSPFLWQWMLLYGAIIVVVGQSFWTAGLRASSVATASIVGSFTPIFGILAAYLILGEVPTRAQYIGGSVILLGVFLSQVGIKKRANSRQRVGAVDLEQSIESKMGFKGI</sequence>
<keyword evidence="3 6" id="KW-0812">Transmembrane</keyword>
<feature type="transmembrane region" description="Helical" evidence="6">
    <location>
        <begin position="12"/>
        <end position="32"/>
    </location>
</feature>
<feature type="transmembrane region" description="Helical" evidence="6">
    <location>
        <begin position="87"/>
        <end position="108"/>
    </location>
</feature>
<protein>
    <submittedName>
        <fullName evidence="8">EamA family transporter</fullName>
    </submittedName>
</protein>
<dbReference type="SUPFAM" id="SSF103481">
    <property type="entry name" value="Multidrug resistance efflux transporter EmrE"/>
    <property type="match status" value="2"/>
</dbReference>
<dbReference type="PANTHER" id="PTHR32322">
    <property type="entry name" value="INNER MEMBRANE TRANSPORTER"/>
    <property type="match status" value="1"/>
</dbReference>
<reference evidence="8 9" key="1">
    <citation type="submission" date="2018-03" db="EMBL/GenBank/DDBJ databases">
        <title>The ancient ancestry and fast evolution of plastids.</title>
        <authorList>
            <person name="Moore K.R."/>
            <person name="Magnabosco C."/>
            <person name="Momper L."/>
            <person name="Gold D.A."/>
            <person name="Bosak T."/>
            <person name="Fournier G.P."/>
        </authorList>
    </citation>
    <scope>NUCLEOTIDE SEQUENCE [LARGE SCALE GENOMIC DNA]</scope>
    <source>
        <strain evidence="8 9">CCALA 037</strain>
    </source>
</reference>
<feature type="transmembrane region" description="Helical" evidence="6">
    <location>
        <begin position="44"/>
        <end position="66"/>
    </location>
</feature>
<dbReference type="AlphaFoldDB" id="A0A2T1FFR8"/>
<keyword evidence="5 6" id="KW-0472">Membrane</keyword>
<evidence type="ECO:0000256" key="1">
    <source>
        <dbReference type="ARBA" id="ARBA00004141"/>
    </source>
</evidence>
<gene>
    <name evidence="8" type="ORF">C7B77_25955</name>
</gene>
<dbReference type="Proteomes" id="UP000238937">
    <property type="component" value="Unassembled WGS sequence"/>
</dbReference>
<feature type="transmembrane region" description="Helical" evidence="6">
    <location>
        <begin position="114"/>
        <end position="133"/>
    </location>
</feature>
<evidence type="ECO:0000256" key="4">
    <source>
        <dbReference type="ARBA" id="ARBA00022989"/>
    </source>
</evidence>
<feature type="transmembrane region" description="Helical" evidence="6">
    <location>
        <begin position="267"/>
        <end position="289"/>
    </location>
</feature>
<proteinExistence type="inferred from homology"/>
<accession>A0A2T1FFR8</accession>
<evidence type="ECO:0000313" key="9">
    <source>
        <dbReference type="Proteomes" id="UP000238937"/>
    </source>
</evidence>
<dbReference type="Pfam" id="PF00892">
    <property type="entry name" value="EamA"/>
    <property type="match status" value="2"/>
</dbReference>
<feature type="transmembrane region" description="Helical" evidence="6">
    <location>
        <begin position="173"/>
        <end position="193"/>
    </location>
</feature>
<feature type="domain" description="EamA" evidence="7">
    <location>
        <begin position="175"/>
        <end position="310"/>
    </location>
</feature>
<feature type="transmembrane region" description="Helical" evidence="6">
    <location>
        <begin position="295"/>
        <end position="315"/>
    </location>
</feature>
<evidence type="ECO:0000259" key="7">
    <source>
        <dbReference type="Pfam" id="PF00892"/>
    </source>
</evidence>
<comment type="caution">
    <text evidence="8">The sequence shown here is derived from an EMBL/GenBank/DDBJ whole genome shotgun (WGS) entry which is preliminary data.</text>
</comment>
<evidence type="ECO:0000256" key="5">
    <source>
        <dbReference type="ARBA" id="ARBA00023136"/>
    </source>
</evidence>
<dbReference type="InterPro" id="IPR050638">
    <property type="entry name" value="AA-Vitamin_Transporters"/>
</dbReference>
<dbReference type="InterPro" id="IPR037185">
    <property type="entry name" value="EmrE-like"/>
</dbReference>
<evidence type="ECO:0000256" key="2">
    <source>
        <dbReference type="ARBA" id="ARBA00007362"/>
    </source>
</evidence>
<dbReference type="OrthoDB" id="505666at2"/>
<comment type="similarity">
    <text evidence="2">Belongs to the EamA transporter family.</text>
</comment>
<name>A0A2T1FFR8_9CYAN</name>
<dbReference type="EMBL" id="PVWO01000539">
    <property type="protein sequence ID" value="PSB43845.1"/>
    <property type="molecule type" value="Genomic_DNA"/>
</dbReference>
<organism evidence="8 9">
    <name type="scientific">Chamaesiphon polymorphus CCALA 037</name>
    <dbReference type="NCBI Taxonomy" id="2107692"/>
    <lineage>
        <taxon>Bacteria</taxon>
        <taxon>Bacillati</taxon>
        <taxon>Cyanobacteriota</taxon>
        <taxon>Cyanophyceae</taxon>
        <taxon>Gomontiellales</taxon>
        <taxon>Chamaesiphonaceae</taxon>
        <taxon>Chamaesiphon</taxon>
    </lineage>
</organism>
<feature type="transmembrane region" description="Helical" evidence="6">
    <location>
        <begin position="140"/>
        <end position="161"/>
    </location>
</feature>
<dbReference type="InterPro" id="IPR000620">
    <property type="entry name" value="EamA_dom"/>
</dbReference>
<dbReference type="GO" id="GO:0016020">
    <property type="term" value="C:membrane"/>
    <property type="evidence" value="ECO:0007669"/>
    <property type="project" value="UniProtKB-SubCell"/>
</dbReference>
<feature type="transmembrane region" description="Helical" evidence="6">
    <location>
        <begin position="239"/>
        <end position="260"/>
    </location>
</feature>
<keyword evidence="4 6" id="KW-1133">Transmembrane helix</keyword>